<dbReference type="Proteomes" id="UP000620133">
    <property type="component" value="Chromosome"/>
</dbReference>
<evidence type="ECO:0000256" key="2">
    <source>
        <dbReference type="ARBA" id="ARBA00005801"/>
    </source>
</evidence>
<keyword evidence="6" id="KW-0472">Membrane</keyword>
<dbReference type="Pfam" id="PF01478">
    <property type="entry name" value="Peptidase_A24"/>
    <property type="match status" value="1"/>
</dbReference>
<feature type="domain" description="Prepilin type IV endopeptidase peptidase" evidence="7">
    <location>
        <begin position="103"/>
        <end position="210"/>
    </location>
</feature>
<dbReference type="InterPro" id="IPR000045">
    <property type="entry name" value="Prepilin_IV_endopep_pep"/>
</dbReference>
<keyword evidence="4" id="KW-0812">Transmembrane</keyword>
<keyword evidence="10" id="KW-1185">Reference proteome</keyword>
<dbReference type="InterPro" id="IPR010627">
    <property type="entry name" value="Prepilin_pept_A24_N"/>
</dbReference>
<protein>
    <submittedName>
        <fullName evidence="9">Prepilin peptidase</fullName>
    </submittedName>
</protein>
<gene>
    <name evidence="9" type="ORF">MPAN_004750</name>
</gene>
<evidence type="ECO:0000256" key="6">
    <source>
        <dbReference type="ARBA" id="ARBA00023136"/>
    </source>
</evidence>
<dbReference type="InterPro" id="IPR050882">
    <property type="entry name" value="Prepilin_peptidase/N-MTase"/>
</dbReference>
<evidence type="ECO:0000256" key="4">
    <source>
        <dbReference type="ARBA" id="ARBA00022692"/>
    </source>
</evidence>
<dbReference type="EMBL" id="AP024412">
    <property type="protein sequence ID" value="BCR35582.1"/>
    <property type="molecule type" value="Genomic_DNA"/>
</dbReference>
<dbReference type="Pfam" id="PF06750">
    <property type="entry name" value="A24_N_bact"/>
    <property type="match status" value="1"/>
</dbReference>
<evidence type="ECO:0000259" key="7">
    <source>
        <dbReference type="Pfam" id="PF01478"/>
    </source>
</evidence>
<dbReference type="GO" id="GO:0004190">
    <property type="term" value="F:aspartic-type endopeptidase activity"/>
    <property type="evidence" value="ECO:0007669"/>
    <property type="project" value="InterPro"/>
</dbReference>
<name>A0A7U9TGZ7_9MOLU</name>
<keyword evidence="5" id="KW-1133">Transmembrane helix</keyword>
<dbReference type="RefSeq" id="WP_176238429.1">
    <property type="nucleotide sequence ID" value="NZ_AP024412.1"/>
</dbReference>
<evidence type="ECO:0000256" key="5">
    <source>
        <dbReference type="ARBA" id="ARBA00022989"/>
    </source>
</evidence>
<dbReference type="AlphaFoldDB" id="A0A7U9TGZ7"/>
<evidence type="ECO:0000256" key="1">
    <source>
        <dbReference type="ARBA" id="ARBA00004651"/>
    </source>
</evidence>
<proteinExistence type="inferred from homology"/>
<evidence type="ECO:0000256" key="3">
    <source>
        <dbReference type="ARBA" id="ARBA00022475"/>
    </source>
</evidence>
<dbReference type="Gene3D" id="1.20.120.1220">
    <property type="match status" value="1"/>
</dbReference>
<dbReference type="PANTHER" id="PTHR30487">
    <property type="entry name" value="TYPE 4 PREPILIN-LIKE PROTEINS LEADER PEPTIDE-PROCESSING ENZYME"/>
    <property type="match status" value="1"/>
</dbReference>
<comment type="subcellular location">
    <subcellularLocation>
        <location evidence="1">Cell membrane</location>
        <topology evidence="1">Multi-pass membrane protein</topology>
    </subcellularLocation>
</comment>
<evidence type="ECO:0000313" key="10">
    <source>
        <dbReference type="Proteomes" id="UP000620133"/>
    </source>
</evidence>
<evidence type="ECO:0000313" key="9">
    <source>
        <dbReference type="EMBL" id="BCR35582.1"/>
    </source>
</evidence>
<dbReference type="GO" id="GO:0005886">
    <property type="term" value="C:plasma membrane"/>
    <property type="evidence" value="ECO:0007669"/>
    <property type="project" value="UniProtKB-SubCell"/>
</dbReference>
<reference evidence="9" key="1">
    <citation type="submission" date="2021-01" db="EMBL/GenBank/DDBJ databases">
        <title>Draft genome sequence of Acholeplasmataceae bacterium strain Mahy22.</title>
        <authorList>
            <person name="Watanabe M."/>
            <person name="Kojima H."/>
            <person name="Fukui M."/>
        </authorList>
    </citation>
    <scope>NUCLEOTIDE SEQUENCE</scope>
    <source>
        <strain evidence="9">Mahy22</strain>
    </source>
</reference>
<evidence type="ECO:0000259" key="8">
    <source>
        <dbReference type="Pfam" id="PF06750"/>
    </source>
</evidence>
<dbReference type="GO" id="GO:0006465">
    <property type="term" value="P:signal peptide processing"/>
    <property type="evidence" value="ECO:0007669"/>
    <property type="project" value="TreeGrafter"/>
</dbReference>
<dbReference type="KEGG" id="manr:MPAN_004750"/>
<accession>A0A7U9TGZ7</accession>
<keyword evidence="3" id="KW-1003">Cell membrane</keyword>
<sequence>MTILYAIFIFIFGSLFTSFFHVLAVRIPKGETLLGTSHCDHCERKLRLVDVLPIIGFVINKGKCHNCGVKIGVKHLIYEIIGGSLFTLSFLLYGFTIDFYILIILLSVLLIESIVDIDSMIVIDRIWMIGIIPILLIRILDQEIWPYILSSAVLFVLLFLIATLAKAYYKKDALGAGDVKLYIFIGLFLKFPQGVLSLFLASLFGLIYGIIFMKEKDKYLPLVPFISLSVYICYLYGEQMIDWYLKLLGM</sequence>
<comment type="similarity">
    <text evidence="2">Belongs to the peptidase A24 family.</text>
</comment>
<dbReference type="PANTHER" id="PTHR30487:SF0">
    <property type="entry name" value="PREPILIN LEADER PEPTIDASE_N-METHYLTRANSFERASE-RELATED"/>
    <property type="match status" value="1"/>
</dbReference>
<feature type="domain" description="Prepilin peptidase A24 N-terminal" evidence="8">
    <location>
        <begin position="11"/>
        <end position="91"/>
    </location>
</feature>
<organism evidence="9 10">
    <name type="scientific">Mariniplasma anaerobium</name>
    <dbReference type="NCBI Taxonomy" id="2735436"/>
    <lineage>
        <taxon>Bacteria</taxon>
        <taxon>Bacillati</taxon>
        <taxon>Mycoplasmatota</taxon>
        <taxon>Mollicutes</taxon>
        <taxon>Acholeplasmatales</taxon>
        <taxon>Acholeplasmataceae</taxon>
        <taxon>Mariniplasma</taxon>
    </lineage>
</organism>